<name>E0TDG9_PARBH</name>
<evidence type="ECO:0000256" key="1">
    <source>
        <dbReference type="SAM" id="Coils"/>
    </source>
</evidence>
<dbReference type="Pfam" id="PF04325">
    <property type="entry name" value="DUF465"/>
    <property type="match status" value="1"/>
</dbReference>
<reference evidence="2 3" key="2">
    <citation type="journal article" date="2011" name="J. Bacteriol.">
        <title>Complete genome sequence of strain HTCC2503T of Parvularcula bermudensis, the type species of the order "Parvularculales" in the class Alphaproteobacteria.</title>
        <authorList>
            <person name="Oh H.M."/>
            <person name="Kang I."/>
            <person name="Vergin K.L."/>
            <person name="Kang D."/>
            <person name="Rhee K.H."/>
            <person name="Giovannoni S.J."/>
            <person name="Cho J.C."/>
        </authorList>
    </citation>
    <scope>NUCLEOTIDE SEQUENCE [LARGE SCALE GENOMIC DNA]</scope>
    <source>
        <strain evidence="3">ATCC BAA-594 / HTCC2503 / KCTC 12087</strain>
    </source>
</reference>
<keyword evidence="3" id="KW-1185">Reference proteome</keyword>
<organism evidence="2 3">
    <name type="scientific">Parvularcula bermudensis (strain ATCC BAA-594 / HTCC2503 / KCTC 12087)</name>
    <dbReference type="NCBI Taxonomy" id="314260"/>
    <lineage>
        <taxon>Bacteria</taxon>
        <taxon>Pseudomonadati</taxon>
        <taxon>Pseudomonadota</taxon>
        <taxon>Alphaproteobacteria</taxon>
        <taxon>Parvularculales</taxon>
        <taxon>Parvularculaceae</taxon>
        <taxon>Parvularcula</taxon>
    </lineage>
</organism>
<sequence length="59" mass="6991">MTIFARLDSLDQRHKALEAKIADEQRRPQQDDQRLMHLKRQKLAIKDEMSALQSEAHSY</sequence>
<protein>
    <recommendedName>
        <fullName evidence="4">DUF465 domain-containing protein</fullName>
    </recommendedName>
</protein>
<feature type="coiled-coil region" evidence="1">
    <location>
        <begin position="7"/>
        <end position="55"/>
    </location>
</feature>
<dbReference type="STRING" id="314260.PB2503_11754"/>
<accession>E0TDG9</accession>
<evidence type="ECO:0000313" key="3">
    <source>
        <dbReference type="Proteomes" id="UP000001302"/>
    </source>
</evidence>
<dbReference type="HOGENOM" id="CLU_175516_2_3_5"/>
<evidence type="ECO:0008006" key="4">
    <source>
        <dbReference type="Google" id="ProtNLM"/>
    </source>
</evidence>
<dbReference type="KEGG" id="pbr:PB2503_11754"/>
<evidence type="ECO:0000313" key="2">
    <source>
        <dbReference type="EMBL" id="ADM10395.1"/>
    </source>
</evidence>
<dbReference type="AlphaFoldDB" id="E0TDG9"/>
<dbReference type="Proteomes" id="UP000001302">
    <property type="component" value="Chromosome"/>
</dbReference>
<dbReference type="RefSeq" id="WP_013301369.1">
    <property type="nucleotide sequence ID" value="NC_014414.1"/>
</dbReference>
<keyword evidence="1" id="KW-0175">Coiled coil</keyword>
<proteinExistence type="predicted"/>
<dbReference type="EMBL" id="CP002156">
    <property type="protein sequence ID" value="ADM10395.1"/>
    <property type="molecule type" value="Genomic_DNA"/>
</dbReference>
<reference evidence="3" key="1">
    <citation type="submission" date="2010-08" db="EMBL/GenBank/DDBJ databases">
        <title>Genome sequence of Parvularcula bermudensis HTCC2503.</title>
        <authorList>
            <person name="Kang D.-M."/>
            <person name="Oh H.-M."/>
            <person name="Cho J.-C."/>
        </authorList>
    </citation>
    <scope>NUCLEOTIDE SEQUENCE [LARGE SCALE GENOMIC DNA]</scope>
    <source>
        <strain evidence="3">ATCC BAA-594 / HTCC2503 / KCTC 12087</strain>
    </source>
</reference>
<gene>
    <name evidence="2" type="ordered locus">PB2503_11754</name>
</gene>
<dbReference type="InterPro" id="IPR038444">
    <property type="entry name" value="DUF465_sf"/>
</dbReference>
<dbReference type="Gene3D" id="6.10.280.50">
    <property type="match status" value="1"/>
</dbReference>
<dbReference type="eggNOG" id="COG5570">
    <property type="taxonomic scope" value="Bacteria"/>
</dbReference>
<dbReference type="InterPro" id="IPR007420">
    <property type="entry name" value="DUF465"/>
</dbReference>